<dbReference type="Gene3D" id="3.90.25.10">
    <property type="entry name" value="UDP-galactose 4-epimerase, domain 1"/>
    <property type="match status" value="1"/>
</dbReference>
<sequence length="360" mass="39358">MKQDTVLVTGGMGFIGRRLIARLAQRPDIKSVVALDNFHPQVHGEKPAKSIEGAIVEEGSVSDRAFFEGVLERHDPDLIFHLAAETGTGQSYHEISRYCDTNINGTAYLIEGLRKLPDKTRRLVLASSRAVYGEGAYKSSVGEIFTPKPRPSETMSKGIFDLYDSVGEAATPVATPEGITLRPSSIYASTKLMQEYICVQGLDNTRIQPVILRFQNVYGPGQSSRNPYTGVLSIFGQQILDGKILNIYEDGEIVRDFVYVDDIVEALMLAAVAGSADSEPINVGSGTSTTIRYAAECLLTELGASKENLRISGDFRPGDVRFALADNPRARTLLGYEPKVSLETGIAQLARHIKSERTQR</sequence>
<accession>A0A1C9HYW5</accession>
<dbReference type="EMBL" id="KX489555">
    <property type="protein sequence ID" value="AOO91919.1"/>
    <property type="molecule type" value="Genomic_DNA"/>
</dbReference>
<reference evidence="4" key="1">
    <citation type="journal article" date="2015" name="BMC Genomics">
        <title>Transcriptome profiling of a Rhizobium leguminosarum bv. trifolii rosR mutant reveals the role of the transcriptional regulator RosR in motility, synthesis of cell-surface components, and other cellular processes.</title>
        <authorList>
            <person name="Rachwal K."/>
            <person name="Matczynska E."/>
            <person name="Janczarek M."/>
        </authorList>
    </citation>
    <scope>NUCLEOTIDE SEQUENCE</scope>
    <source>
        <strain evidence="4">Rt24.2</strain>
    </source>
</reference>
<dbReference type="AlphaFoldDB" id="A0A1C9HYW5"/>
<feature type="domain" description="NAD-dependent epimerase/dehydratase" evidence="3">
    <location>
        <begin position="179"/>
        <end position="284"/>
    </location>
</feature>
<organism evidence="4">
    <name type="scientific">Rhizobium leguminosarum bv. trifolii</name>
    <dbReference type="NCBI Taxonomy" id="386"/>
    <lineage>
        <taxon>Bacteria</taxon>
        <taxon>Pseudomonadati</taxon>
        <taxon>Pseudomonadota</taxon>
        <taxon>Alphaproteobacteria</taxon>
        <taxon>Hyphomicrobiales</taxon>
        <taxon>Rhizobiaceae</taxon>
        <taxon>Rhizobium/Agrobacterium group</taxon>
        <taxon>Rhizobium</taxon>
    </lineage>
</organism>
<dbReference type="Gene3D" id="3.40.50.720">
    <property type="entry name" value="NAD(P)-binding Rossmann-like Domain"/>
    <property type="match status" value="2"/>
</dbReference>
<evidence type="ECO:0000259" key="3">
    <source>
        <dbReference type="Pfam" id="PF01370"/>
    </source>
</evidence>
<evidence type="ECO:0000313" key="4">
    <source>
        <dbReference type="EMBL" id="AOO91919.1"/>
    </source>
</evidence>
<dbReference type="InterPro" id="IPR036291">
    <property type="entry name" value="NAD(P)-bd_dom_sf"/>
</dbReference>
<name>A0A1C9HYW5_RHILT</name>
<dbReference type="SUPFAM" id="SSF51735">
    <property type="entry name" value="NAD(P)-binding Rossmann-fold domains"/>
    <property type="match status" value="1"/>
</dbReference>
<feature type="domain" description="NAD-dependent epimerase/dehydratase" evidence="3">
    <location>
        <begin position="6"/>
        <end position="137"/>
    </location>
</feature>
<reference evidence="4" key="2">
    <citation type="journal article" date="2016" name="Front. Microbiol.">
        <title>The Regulatory Protein RosR Affects Rhizobium leguminosarum bv. trifolii Protein Profiles, Cell Surface Properties, and Symbiosis with Clover.</title>
        <authorList>
            <person name="Rachwal K."/>
            <person name="Boguszewska A."/>
            <person name="Kopcinska J."/>
            <person name="Karas M."/>
            <person name="Tchorzewski M."/>
            <person name="Janczarek M."/>
        </authorList>
    </citation>
    <scope>NUCLEOTIDE SEQUENCE</scope>
    <source>
        <strain evidence="4">Rt24.2</strain>
    </source>
</reference>
<proteinExistence type="inferred from homology"/>
<comment type="pathway">
    <text evidence="1">Bacterial outer membrane biogenesis; LPS O-antigen biosynthesis.</text>
</comment>
<comment type="similarity">
    <text evidence="2">Belongs to the NAD(P)-dependent epimerase/dehydratase family.</text>
</comment>
<dbReference type="PANTHER" id="PTHR43000">
    <property type="entry name" value="DTDP-D-GLUCOSE 4,6-DEHYDRATASE-RELATED"/>
    <property type="match status" value="1"/>
</dbReference>
<dbReference type="Pfam" id="PF01370">
    <property type="entry name" value="Epimerase"/>
    <property type="match status" value="2"/>
</dbReference>
<evidence type="ECO:0000256" key="1">
    <source>
        <dbReference type="ARBA" id="ARBA00005125"/>
    </source>
</evidence>
<dbReference type="InterPro" id="IPR001509">
    <property type="entry name" value="Epimerase_deHydtase"/>
</dbReference>
<dbReference type="RefSeq" id="WP_210183673.1">
    <property type="nucleotide sequence ID" value="NZ_MAMO01000054.1"/>
</dbReference>
<evidence type="ECO:0000256" key="2">
    <source>
        <dbReference type="ARBA" id="ARBA00007637"/>
    </source>
</evidence>
<protein>
    <recommendedName>
        <fullName evidence="3">NAD-dependent epimerase/dehydratase domain-containing protein</fullName>
    </recommendedName>
</protein>
<dbReference type="PRINTS" id="PR01713">
    <property type="entry name" value="NUCEPIMERASE"/>
</dbReference>